<dbReference type="PROSITE" id="PS50995">
    <property type="entry name" value="HTH_MARR_2"/>
    <property type="match status" value="1"/>
</dbReference>
<name>A0ABU7VP43_9BACL</name>
<proteinExistence type="predicted"/>
<keyword evidence="6" id="KW-1185">Reference proteome</keyword>
<evidence type="ECO:0000256" key="1">
    <source>
        <dbReference type="ARBA" id="ARBA00023015"/>
    </source>
</evidence>
<evidence type="ECO:0000313" key="6">
    <source>
        <dbReference type="Proteomes" id="UP001306950"/>
    </source>
</evidence>
<evidence type="ECO:0000256" key="2">
    <source>
        <dbReference type="ARBA" id="ARBA00023125"/>
    </source>
</evidence>
<keyword evidence="1" id="KW-0805">Transcription regulation</keyword>
<comment type="caution">
    <text evidence="5">The sequence shown here is derived from an EMBL/GenBank/DDBJ whole genome shotgun (WGS) entry which is preliminary data.</text>
</comment>
<accession>A0ABU7VP43</accession>
<keyword evidence="3" id="KW-0804">Transcription</keyword>
<dbReference type="InterPro" id="IPR036390">
    <property type="entry name" value="WH_DNA-bd_sf"/>
</dbReference>
<dbReference type="Gene3D" id="1.10.10.10">
    <property type="entry name" value="Winged helix-like DNA-binding domain superfamily/Winged helix DNA-binding domain"/>
    <property type="match status" value="1"/>
</dbReference>
<sequence>MVERETLLEVTTMFRILIKGITQKWNKLGGNYNLSFPQFKMLHVLLQSGPQKVSNLAEKLGLTSAAITGLTDRLIVEGYAKRDRTEEDRRVVFISITDKGKDTLKKILSDHEESTKTIFTSLEDEEVMHLKRIFTIMIDNLEK</sequence>
<dbReference type="Pfam" id="PF01047">
    <property type="entry name" value="MarR"/>
    <property type="match status" value="1"/>
</dbReference>
<dbReference type="RefSeq" id="WP_331845204.1">
    <property type="nucleotide sequence ID" value="NZ_JAZHPZ010000001.1"/>
</dbReference>
<dbReference type="PANTHER" id="PTHR42756">
    <property type="entry name" value="TRANSCRIPTIONAL REGULATOR, MARR"/>
    <property type="match status" value="1"/>
</dbReference>
<organism evidence="5 6">
    <name type="scientific">Paenibacillus haidiansis</name>
    <dbReference type="NCBI Taxonomy" id="1574488"/>
    <lineage>
        <taxon>Bacteria</taxon>
        <taxon>Bacillati</taxon>
        <taxon>Bacillota</taxon>
        <taxon>Bacilli</taxon>
        <taxon>Bacillales</taxon>
        <taxon>Paenibacillaceae</taxon>
        <taxon>Paenibacillus</taxon>
    </lineage>
</organism>
<evidence type="ECO:0000256" key="3">
    <source>
        <dbReference type="ARBA" id="ARBA00023163"/>
    </source>
</evidence>
<dbReference type="SUPFAM" id="SSF46785">
    <property type="entry name" value="Winged helix' DNA-binding domain"/>
    <property type="match status" value="1"/>
</dbReference>
<feature type="domain" description="HTH marR-type" evidence="4">
    <location>
        <begin position="3"/>
        <end position="139"/>
    </location>
</feature>
<reference evidence="5 6" key="1">
    <citation type="submission" date="2024-02" db="EMBL/GenBank/DDBJ databases">
        <title>A nitrogen-fixing paenibacillus bacterium.</title>
        <authorList>
            <person name="Zhang W.L."/>
            <person name="Chen S.F."/>
        </authorList>
    </citation>
    <scope>NUCLEOTIDE SEQUENCE [LARGE SCALE GENOMIC DNA]</scope>
    <source>
        <strain evidence="5 6">M1</strain>
    </source>
</reference>
<evidence type="ECO:0000259" key="4">
    <source>
        <dbReference type="PROSITE" id="PS50995"/>
    </source>
</evidence>
<protein>
    <submittedName>
        <fullName evidence="5">MarR family transcriptional regulator</fullName>
    </submittedName>
</protein>
<keyword evidence="2" id="KW-0238">DNA-binding</keyword>
<dbReference type="EMBL" id="JAZHPZ010000001">
    <property type="protein sequence ID" value="MEF2965011.1"/>
    <property type="molecule type" value="Genomic_DNA"/>
</dbReference>
<dbReference type="Proteomes" id="UP001306950">
    <property type="component" value="Unassembled WGS sequence"/>
</dbReference>
<dbReference type="InterPro" id="IPR036388">
    <property type="entry name" value="WH-like_DNA-bd_sf"/>
</dbReference>
<evidence type="ECO:0000313" key="5">
    <source>
        <dbReference type="EMBL" id="MEF2965011.1"/>
    </source>
</evidence>
<dbReference type="InterPro" id="IPR000835">
    <property type="entry name" value="HTH_MarR-typ"/>
</dbReference>
<dbReference type="PANTHER" id="PTHR42756:SF1">
    <property type="entry name" value="TRANSCRIPTIONAL REPRESSOR OF EMRAB OPERON"/>
    <property type="match status" value="1"/>
</dbReference>
<dbReference type="SMART" id="SM00347">
    <property type="entry name" value="HTH_MARR"/>
    <property type="match status" value="1"/>
</dbReference>
<dbReference type="PRINTS" id="PR00598">
    <property type="entry name" value="HTHMARR"/>
</dbReference>
<gene>
    <name evidence="5" type="ORF">V3851_04135</name>
</gene>